<feature type="transmembrane region" description="Helical" evidence="9">
    <location>
        <begin position="112"/>
        <end position="130"/>
    </location>
</feature>
<accession>A0A3E0D717</accession>
<evidence type="ECO:0000256" key="6">
    <source>
        <dbReference type="ARBA" id="ARBA00022692"/>
    </source>
</evidence>
<feature type="transmembrane region" description="Helical" evidence="9">
    <location>
        <begin position="136"/>
        <end position="163"/>
    </location>
</feature>
<dbReference type="PANTHER" id="PTHR30413">
    <property type="entry name" value="INNER MEMBRANE TRANSPORT PERMEASE"/>
    <property type="match status" value="1"/>
</dbReference>
<keyword evidence="3 9" id="KW-0813">Transport</keyword>
<dbReference type="InterPro" id="IPR013525">
    <property type="entry name" value="ABC2_TM"/>
</dbReference>
<evidence type="ECO:0000256" key="2">
    <source>
        <dbReference type="ARBA" id="ARBA00007783"/>
    </source>
</evidence>
<sequence>MFKNKLRLYELIWVRATLNLKSEASVNRLSYAWWIIEPLLHMAAYYFVFAFLLDRGDERYVAFLLTGLVPWLWFSKSVNRAMSSVSKGASLMNQLHVPKVFFPLTCLLQDSLKQVFVFMLLFLYALIYGAPLDGNWLWLVLIVCMELVFIYSVSLVLAIVIPFLRDLSQIVPALLQFMMFCSGIFFSYKSIPEELHEMFFINPMAVILRCFRDVLVDGIPPPFSLMFYVFFISVVLLLLSYFLYKKFEYKLSRVVLE</sequence>
<feature type="transmembrane region" description="Helical" evidence="9">
    <location>
        <begin position="31"/>
        <end position="53"/>
    </location>
</feature>
<evidence type="ECO:0000256" key="7">
    <source>
        <dbReference type="ARBA" id="ARBA00022989"/>
    </source>
</evidence>
<evidence type="ECO:0000256" key="9">
    <source>
        <dbReference type="RuleBase" id="RU361157"/>
    </source>
</evidence>
<dbReference type="Pfam" id="PF01061">
    <property type="entry name" value="ABC2_membrane"/>
    <property type="match status" value="1"/>
</dbReference>
<dbReference type="Proteomes" id="UP000256542">
    <property type="component" value="Unassembled WGS sequence"/>
</dbReference>
<evidence type="ECO:0000259" key="10">
    <source>
        <dbReference type="PROSITE" id="PS51012"/>
    </source>
</evidence>
<dbReference type="GO" id="GO:0043190">
    <property type="term" value="C:ATP-binding cassette (ABC) transporter complex"/>
    <property type="evidence" value="ECO:0007669"/>
    <property type="project" value="InterPro"/>
</dbReference>
<keyword evidence="5" id="KW-0997">Cell inner membrane</keyword>
<keyword evidence="6 9" id="KW-0812">Transmembrane</keyword>
<comment type="caution">
    <text evidence="9">Lacks conserved residue(s) required for the propagation of feature annotation.</text>
</comment>
<feature type="domain" description="ABC transmembrane type-2" evidence="10">
    <location>
        <begin position="29"/>
        <end position="247"/>
    </location>
</feature>
<evidence type="ECO:0000313" key="12">
    <source>
        <dbReference type="Proteomes" id="UP000256542"/>
    </source>
</evidence>
<dbReference type="PIRSF" id="PIRSF006648">
    <property type="entry name" value="DrrB"/>
    <property type="match status" value="1"/>
</dbReference>
<dbReference type="PANTHER" id="PTHR30413:SF8">
    <property type="entry name" value="TRANSPORT PERMEASE PROTEIN"/>
    <property type="match status" value="1"/>
</dbReference>
<dbReference type="PROSITE" id="PS51012">
    <property type="entry name" value="ABC_TM2"/>
    <property type="match status" value="1"/>
</dbReference>
<feature type="transmembrane region" description="Helical" evidence="9">
    <location>
        <begin position="225"/>
        <end position="244"/>
    </location>
</feature>
<proteinExistence type="inferred from homology"/>
<protein>
    <recommendedName>
        <fullName evidence="9">Transport permease protein</fullName>
    </recommendedName>
</protein>
<name>A0A3E0D717_9GAMM</name>
<evidence type="ECO:0000256" key="1">
    <source>
        <dbReference type="ARBA" id="ARBA00004429"/>
    </source>
</evidence>
<feature type="transmembrane region" description="Helical" evidence="9">
    <location>
        <begin position="59"/>
        <end position="74"/>
    </location>
</feature>
<comment type="subcellular location">
    <subcellularLocation>
        <location evidence="1 9">Cell inner membrane</location>
        <topology evidence="1 9">Multi-pass membrane protein</topology>
    </subcellularLocation>
</comment>
<keyword evidence="8 9" id="KW-0472">Membrane</keyword>
<dbReference type="EMBL" id="QUNG01000023">
    <property type="protein sequence ID" value="REG78347.1"/>
    <property type="molecule type" value="Genomic_DNA"/>
</dbReference>
<evidence type="ECO:0000256" key="5">
    <source>
        <dbReference type="ARBA" id="ARBA00022519"/>
    </source>
</evidence>
<keyword evidence="12" id="KW-1185">Reference proteome</keyword>
<dbReference type="GO" id="GO:0140359">
    <property type="term" value="F:ABC-type transporter activity"/>
    <property type="evidence" value="ECO:0007669"/>
    <property type="project" value="InterPro"/>
</dbReference>
<dbReference type="RefSeq" id="WP_115899224.1">
    <property type="nucleotide sequence ID" value="NZ_QUNG01000023.1"/>
</dbReference>
<dbReference type="PRINTS" id="PR00164">
    <property type="entry name" value="ABC2TRNSPORT"/>
</dbReference>
<organism evidence="11 12">
    <name type="scientific">Marinomonas pollencensis</name>
    <dbReference type="NCBI Taxonomy" id="491954"/>
    <lineage>
        <taxon>Bacteria</taxon>
        <taxon>Pseudomonadati</taxon>
        <taxon>Pseudomonadota</taxon>
        <taxon>Gammaproteobacteria</taxon>
        <taxon>Oceanospirillales</taxon>
        <taxon>Oceanospirillaceae</taxon>
        <taxon>Marinomonas</taxon>
    </lineage>
</organism>
<dbReference type="AlphaFoldDB" id="A0A3E0D717"/>
<dbReference type="OrthoDB" id="9786910at2"/>
<dbReference type="InterPro" id="IPR000412">
    <property type="entry name" value="ABC_2_transport"/>
</dbReference>
<gene>
    <name evidence="11" type="ORF">DFP81_1231</name>
</gene>
<dbReference type="InterPro" id="IPR047817">
    <property type="entry name" value="ABC2_TM_bact-type"/>
</dbReference>
<comment type="similarity">
    <text evidence="2 9">Belongs to the ABC-2 integral membrane protein family.</text>
</comment>
<reference evidence="11 12" key="1">
    <citation type="submission" date="2018-08" db="EMBL/GenBank/DDBJ databases">
        <title>Genomic Encyclopedia of Type Strains, Phase III (KMG-III): the genomes of soil and plant-associated and newly described type strains.</title>
        <authorList>
            <person name="Whitman W."/>
        </authorList>
    </citation>
    <scope>NUCLEOTIDE SEQUENCE [LARGE SCALE GENOMIC DNA]</scope>
    <source>
        <strain evidence="11 12">CECT 7375</strain>
    </source>
</reference>
<keyword evidence="4 9" id="KW-1003">Cell membrane</keyword>
<evidence type="ECO:0000256" key="8">
    <source>
        <dbReference type="ARBA" id="ARBA00023136"/>
    </source>
</evidence>
<evidence type="ECO:0000313" key="11">
    <source>
        <dbReference type="EMBL" id="REG78347.1"/>
    </source>
</evidence>
<dbReference type="GO" id="GO:0015920">
    <property type="term" value="P:lipopolysaccharide transport"/>
    <property type="evidence" value="ECO:0007669"/>
    <property type="project" value="TreeGrafter"/>
</dbReference>
<comment type="caution">
    <text evidence="11">The sequence shown here is derived from an EMBL/GenBank/DDBJ whole genome shotgun (WGS) entry which is preliminary data.</text>
</comment>
<evidence type="ECO:0000256" key="3">
    <source>
        <dbReference type="ARBA" id="ARBA00022448"/>
    </source>
</evidence>
<keyword evidence="7 9" id="KW-1133">Transmembrane helix</keyword>
<evidence type="ECO:0000256" key="4">
    <source>
        <dbReference type="ARBA" id="ARBA00022475"/>
    </source>
</evidence>